<dbReference type="Gene3D" id="3.30.300.90">
    <property type="entry name" value="BolA-like"/>
    <property type="match status" value="1"/>
</dbReference>
<dbReference type="RefSeq" id="WP_069006393.1">
    <property type="nucleotide sequence ID" value="NZ_LVJW01000007.1"/>
</dbReference>
<dbReference type="EMBL" id="LVJZ01000005">
    <property type="protein sequence ID" value="ODB92879.1"/>
    <property type="molecule type" value="Genomic_DNA"/>
</dbReference>
<protein>
    <recommendedName>
        <fullName evidence="4">BolA family transcriptional regulator</fullName>
    </recommendedName>
</protein>
<keyword evidence="3" id="KW-1185">Reference proteome</keyword>
<dbReference type="Pfam" id="PF01722">
    <property type="entry name" value="BolA"/>
    <property type="match status" value="1"/>
</dbReference>
<comment type="caution">
    <text evidence="2">The sequence shown here is derived from an EMBL/GenBank/DDBJ whole genome shotgun (WGS) entry which is preliminary data.</text>
</comment>
<dbReference type="PIRSF" id="PIRSF003113">
    <property type="entry name" value="BolA"/>
    <property type="match status" value="1"/>
</dbReference>
<accession>A0A1E2UIE9</accession>
<evidence type="ECO:0008006" key="4">
    <source>
        <dbReference type="Google" id="ProtNLM"/>
    </source>
</evidence>
<comment type="similarity">
    <text evidence="1">Belongs to the BolA/IbaG family.</text>
</comment>
<dbReference type="AlphaFoldDB" id="A0A1E2UIE9"/>
<gene>
    <name evidence="2" type="ORF">A3196_19085</name>
</gene>
<evidence type="ECO:0000313" key="3">
    <source>
        <dbReference type="Proteomes" id="UP000094849"/>
    </source>
</evidence>
<evidence type="ECO:0000313" key="2">
    <source>
        <dbReference type="EMBL" id="ODB92879.1"/>
    </source>
</evidence>
<sequence length="78" mass="8657">MNEQDLMQRIKEIYPDAEISVAGESCSFEVNVTTPAFADMKSLQRQRSILTLFNQEIASGELHALTIRAKTPDEVAAS</sequence>
<reference evidence="2 3" key="1">
    <citation type="submission" date="2016-03" db="EMBL/GenBank/DDBJ databases">
        <title>Chemosynthetic sulphur-oxidizing symbionts of marine invertebrate animals are capable of nitrogen fixation.</title>
        <authorList>
            <person name="Petersen J.M."/>
            <person name="Kemper A."/>
            <person name="Gruber-Vodicka H."/>
            <person name="Cardini U."/>
            <person name="Geest Mvander."/>
            <person name="Kleiner M."/>
            <person name="Bulgheresi S."/>
            <person name="Fussmann M."/>
            <person name="Herbold C."/>
            <person name="Seah B.K.B."/>
            <person name="Antony C.Paul."/>
            <person name="Liu D."/>
            <person name="Belitz A."/>
            <person name="Weber M."/>
        </authorList>
    </citation>
    <scope>NUCLEOTIDE SEQUENCE [LARGE SCALE GENOMIC DNA]</scope>
    <source>
        <strain evidence="2">G_D</strain>
    </source>
</reference>
<dbReference type="STRING" id="1818881.A3196_19085"/>
<organism evidence="2 3">
    <name type="scientific">Candidatus Thiodiazotropha endoloripes</name>
    <dbReference type="NCBI Taxonomy" id="1818881"/>
    <lineage>
        <taxon>Bacteria</taxon>
        <taxon>Pseudomonadati</taxon>
        <taxon>Pseudomonadota</taxon>
        <taxon>Gammaproteobacteria</taxon>
        <taxon>Chromatiales</taxon>
        <taxon>Sedimenticolaceae</taxon>
        <taxon>Candidatus Thiodiazotropha</taxon>
    </lineage>
</organism>
<evidence type="ECO:0000256" key="1">
    <source>
        <dbReference type="RuleBase" id="RU003860"/>
    </source>
</evidence>
<dbReference type="OrthoDB" id="9812890at2"/>
<name>A0A1E2UIE9_9GAMM</name>
<dbReference type="SUPFAM" id="SSF82657">
    <property type="entry name" value="BolA-like"/>
    <property type="match status" value="1"/>
</dbReference>
<dbReference type="InterPro" id="IPR036065">
    <property type="entry name" value="BolA-like_sf"/>
</dbReference>
<proteinExistence type="inferred from homology"/>
<dbReference type="InterPro" id="IPR002634">
    <property type="entry name" value="BolA"/>
</dbReference>
<dbReference type="Proteomes" id="UP000094849">
    <property type="component" value="Unassembled WGS sequence"/>
</dbReference>